<reference evidence="1" key="2">
    <citation type="submission" date="2019-08" db="EMBL/GenBank/DDBJ databases">
        <authorList>
            <consortium name="NCBI Pathogen Detection Project"/>
        </authorList>
    </citation>
    <scope>NUCLEOTIDE SEQUENCE</scope>
    <source>
        <strain evidence="1">SSI_AA836</strain>
    </source>
</reference>
<sequence length="71" mass="8453">MIAKYETNSTKKMPPFSSWWHRSVCQVLTVFLWTLKTIFMESHYSSWRELSCSLFVPGSMDKCNCHQQIPY</sequence>
<dbReference type="AlphaFoldDB" id="A0A710SEJ0"/>
<accession>A0A710SEJ0</accession>
<evidence type="ECO:0000313" key="1">
    <source>
        <dbReference type="EMBL" id="HAD1797281.1"/>
    </source>
</evidence>
<name>A0A710SEJ0_SALTM</name>
<gene>
    <name evidence="1" type="ORF">G0070_17560</name>
</gene>
<reference evidence="1" key="1">
    <citation type="journal article" date="2018" name="Genome Biol.">
        <title>SKESA: strategic k-mer extension for scrupulous assemblies.</title>
        <authorList>
            <person name="Souvorov A."/>
            <person name="Agarwala R."/>
            <person name="Lipman D.J."/>
        </authorList>
    </citation>
    <scope>NUCLEOTIDE SEQUENCE</scope>
    <source>
        <strain evidence="1">SSI_AA836</strain>
    </source>
</reference>
<dbReference type="EMBL" id="DAANXJ010000014">
    <property type="protein sequence ID" value="HAD1797281.1"/>
    <property type="molecule type" value="Genomic_DNA"/>
</dbReference>
<organism evidence="1">
    <name type="scientific">Salmonella typhimurium</name>
    <dbReference type="NCBI Taxonomy" id="90371"/>
    <lineage>
        <taxon>Bacteria</taxon>
        <taxon>Pseudomonadati</taxon>
        <taxon>Pseudomonadota</taxon>
        <taxon>Gammaproteobacteria</taxon>
        <taxon>Enterobacterales</taxon>
        <taxon>Enterobacteriaceae</taxon>
        <taxon>Salmonella</taxon>
    </lineage>
</organism>
<proteinExistence type="predicted"/>
<protein>
    <submittedName>
        <fullName evidence="1">Uncharacterized protein</fullName>
    </submittedName>
</protein>
<comment type="caution">
    <text evidence="1">The sequence shown here is derived from an EMBL/GenBank/DDBJ whole genome shotgun (WGS) entry which is preliminary data.</text>
</comment>